<dbReference type="OrthoDB" id="30195at2759"/>
<organism evidence="5 6">
    <name type="scientific">Parasponia andersonii</name>
    <name type="common">Sponia andersonii</name>
    <dbReference type="NCBI Taxonomy" id="3476"/>
    <lineage>
        <taxon>Eukaryota</taxon>
        <taxon>Viridiplantae</taxon>
        <taxon>Streptophyta</taxon>
        <taxon>Embryophyta</taxon>
        <taxon>Tracheophyta</taxon>
        <taxon>Spermatophyta</taxon>
        <taxon>Magnoliopsida</taxon>
        <taxon>eudicotyledons</taxon>
        <taxon>Gunneridae</taxon>
        <taxon>Pentapetalae</taxon>
        <taxon>rosids</taxon>
        <taxon>fabids</taxon>
        <taxon>Rosales</taxon>
        <taxon>Cannabaceae</taxon>
        <taxon>Parasponia</taxon>
    </lineage>
</organism>
<feature type="domain" description="Small-subunit processome Utp12" evidence="4">
    <location>
        <begin position="96"/>
        <end position="175"/>
    </location>
</feature>
<dbReference type="Proteomes" id="UP000237105">
    <property type="component" value="Unassembled WGS sequence"/>
</dbReference>
<keyword evidence="2" id="KW-0539">Nucleus</keyword>
<evidence type="ECO:0000313" key="5">
    <source>
        <dbReference type="EMBL" id="PON67402.1"/>
    </source>
</evidence>
<accession>A0A2P5D275</accession>
<evidence type="ECO:0000256" key="1">
    <source>
        <dbReference type="ARBA" id="ARBA00004123"/>
    </source>
</evidence>
<dbReference type="STRING" id="3476.A0A2P5D275"/>
<dbReference type="GO" id="GO:0005730">
    <property type="term" value="C:nucleolus"/>
    <property type="evidence" value="ECO:0007669"/>
    <property type="project" value="TreeGrafter"/>
</dbReference>
<evidence type="ECO:0000256" key="3">
    <source>
        <dbReference type="ARBA" id="ARBA00038335"/>
    </source>
</evidence>
<reference evidence="6" key="1">
    <citation type="submission" date="2016-06" db="EMBL/GenBank/DDBJ databases">
        <title>Parallel loss of symbiosis genes in relatives of nitrogen-fixing non-legume Parasponia.</title>
        <authorList>
            <person name="Van Velzen R."/>
            <person name="Holmer R."/>
            <person name="Bu F."/>
            <person name="Rutten L."/>
            <person name="Van Zeijl A."/>
            <person name="Liu W."/>
            <person name="Santuari L."/>
            <person name="Cao Q."/>
            <person name="Sharma T."/>
            <person name="Shen D."/>
            <person name="Roswanjaya Y."/>
            <person name="Wardhani T."/>
            <person name="Kalhor M.S."/>
            <person name="Jansen J."/>
            <person name="Van den Hoogen J."/>
            <person name="Gungor B."/>
            <person name="Hartog M."/>
            <person name="Hontelez J."/>
            <person name="Verver J."/>
            <person name="Yang W.-C."/>
            <person name="Schijlen E."/>
            <person name="Repin R."/>
            <person name="Schilthuizen M."/>
            <person name="Schranz E."/>
            <person name="Heidstra R."/>
            <person name="Miyata K."/>
            <person name="Fedorova E."/>
            <person name="Kohlen W."/>
            <person name="Bisseling T."/>
            <person name="Smit S."/>
            <person name="Geurts R."/>
        </authorList>
    </citation>
    <scope>NUCLEOTIDE SEQUENCE [LARGE SCALE GENOMIC DNA]</scope>
    <source>
        <strain evidence="6">cv. WU1-14</strain>
    </source>
</reference>
<name>A0A2P5D275_PARAD</name>
<dbReference type="EMBL" id="JXTB01000072">
    <property type="protein sequence ID" value="PON67402.1"/>
    <property type="molecule type" value="Genomic_DNA"/>
</dbReference>
<comment type="caution">
    <text evidence="5">The sequence shown here is derived from an EMBL/GenBank/DDBJ whole genome shotgun (WGS) entry which is preliminary data.</text>
</comment>
<dbReference type="AlphaFoldDB" id="A0A2P5D275"/>
<dbReference type="Pfam" id="PF04003">
    <property type="entry name" value="Utp12"/>
    <property type="match status" value="1"/>
</dbReference>
<protein>
    <submittedName>
        <fullName evidence="5">Small-subunit processome, Utp</fullName>
    </submittedName>
</protein>
<evidence type="ECO:0000259" key="4">
    <source>
        <dbReference type="Pfam" id="PF04003"/>
    </source>
</evidence>
<comment type="similarity">
    <text evidence="3">Belongs to the UTP5 family.</text>
</comment>
<gene>
    <name evidence="5" type="ORF">PanWU01x14_103830</name>
</gene>
<keyword evidence="6" id="KW-1185">Reference proteome</keyword>
<proteinExistence type="inferred from homology"/>
<evidence type="ECO:0000256" key="2">
    <source>
        <dbReference type="ARBA" id="ARBA00023242"/>
    </source>
</evidence>
<comment type="subcellular location">
    <subcellularLocation>
        <location evidence="1">Nucleus</location>
    </subcellularLocation>
</comment>
<evidence type="ECO:0000313" key="6">
    <source>
        <dbReference type="Proteomes" id="UP000237105"/>
    </source>
</evidence>
<dbReference type="InterPro" id="IPR052414">
    <property type="entry name" value="U3_snoRNA-assoc_WDR"/>
</dbReference>
<dbReference type="InterPro" id="IPR007148">
    <property type="entry name" value="SSU_processome_Utp12"/>
</dbReference>
<dbReference type="PANTHER" id="PTHR44267">
    <property type="entry name" value="WD REPEAT-CONTAINING PROTEIN 43"/>
    <property type="match status" value="1"/>
</dbReference>
<dbReference type="GO" id="GO:0000462">
    <property type="term" value="P:maturation of SSU-rRNA from tricistronic rRNA transcript (SSU-rRNA, 5.8S rRNA, LSU-rRNA)"/>
    <property type="evidence" value="ECO:0007669"/>
    <property type="project" value="TreeGrafter"/>
</dbReference>
<dbReference type="PANTHER" id="PTHR44267:SF1">
    <property type="entry name" value="WD REPEAT-CONTAINING PROTEIN 43"/>
    <property type="match status" value="1"/>
</dbReference>
<sequence length="199" mass="22019">MVDIDKNVLTWMKHLSLLAFQQNTFMLPSPTTRNCHGEAAEGVLGDEPTMGEKLVNLLEKKMVRSNECNESSLTKHPSSADSVHALLKQALRADNHAVLLDCLYIEDEKDISKSISLLNPSDVLKQLRYLVSVIQSRGAVLACALPWLRCLLLQHASGIMSQEYSLLALNSLYQRSEDSKLQKDSSMAAVSLSFESSSV</sequence>